<name>A0A075A0L9_OPIVI</name>
<reference evidence="1 2" key="1">
    <citation type="submission" date="2013-11" db="EMBL/GenBank/DDBJ databases">
        <title>Opisthorchis viverrini - life in the bile duct.</title>
        <authorList>
            <person name="Young N.D."/>
            <person name="Nagarajan N."/>
            <person name="Lin S.J."/>
            <person name="Korhonen P.K."/>
            <person name="Jex A.R."/>
            <person name="Hall R.S."/>
            <person name="Safavi-Hemami H."/>
            <person name="Kaewkong W."/>
            <person name="Bertrand D."/>
            <person name="Gao S."/>
            <person name="Seet Q."/>
            <person name="Wongkham S."/>
            <person name="Teh B.T."/>
            <person name="Wongkham C."/>
            <person name="Intapan P.M."/>
            <person name="Maleewong W."/>
            <person name="Yang X."/>
            <person name="Hu M."/>
            <person name="Wang Z."/>
            <person name="Hofmann A."/>
            <person name="Sternberg P.W."/>
            <person name="Tan P."/>
            <person name="Wang J."/>
            <person name="Gasser R.B."/>
        </authorList>
    </citation>
    <scope>NUCLEOTIDE SEQUENCE [LARGE SCALE GENOMIC DNA]</scope>
</reference>
<organism evidence="1 2">
    <name type="scientific">Opisthorchis viverrini</name>
    <name type="common">Southeast Asian liver fluke</name>
    <dbReference type="NCBI Taxonomy" id="6198"/>
    <lineage>
        <taxon>Eukaryota</taxon>
        <taxon>Metazoa</taxon>
        <taxon>Spiralia</taxon>
        <taxon>Lophotrochozoa</taxon>
        <taxon>Platyhelminthes</taxon>
        <taxon>Trematoda</taxon>
        <taxon>Digenea</taxon>
        <taxon>Opisthorchiida</taxon>
        <taxon>Opisthorchiata</taxon>
        <taxon>Opisthorchiidae</taxon>
        <taxon>Opisthorchis</taxon>
    </lineage>
</organism>
<dbReference type="CTD" id="20315108"/>
<dbReference type="AlphaFoldDB" id="A0A075A0L9"/>
<dbReference type="Proteomes" id="UP000054324">
    <property type="component" value="Unassembled WGS sequence"/>
</dbReference>
<gene>
    <name evidence="1" type="ORF">T265_00920</name>
</gene>
<sequence>MFILVDVLRQSPLSYVNTKCQQLNASQLQCSQHLPAPVGLQKHQGIAQGNTPIYLAYQSKMNYYPIYEMTVDDVSINPSAELNQQPVDQLPKDTSELKVLLYLSNKRA</sequence>
<keyword evidence="2" id="KW-1185">Reference proteome</keyword>
<dbReference type="GeneID" id="20315108"/>
<proteinExistence type="predicted"/>
<dbReference type="RefSeq" id="XP_009163079.1">
    <property type="nucleotide sequence ID" value="XM_009164815.1"/>
</dbReference>
<dbReference type="KEGG" id="ovi:T265_00920"/>
<evidence type="ECO:0000313" key="1">
    <source>
        <dbReference type="EMBL" id="KER33233.1"/>
    </source>
</evidence>
<evidence type="ECO:0000313" key="2">
    <source>
        <dbReference type="Proteomes" id="UP000054324"/>
    </source>
</evidence>
<dbReference type="EMBL" id="KL596627">
    <property type="protein sequence ID" value="KER33233.1"/>
    <property type="molecule type" value="Genomic_DNA"/>
</dbReference>
<protein>
    <submittedName>
        <fullName evidence="1">Uncharacterized protein</fullName>
    </submittedName>
</protein>
<accession>A0A075A0L9</accession>